<gene>
    <name evidence="1" type="ORF">LCGC14_2127370</name>
</gene>
<dbReference type="EMBL" id="LAZR01026606">
    <property type="protein sequence ID" value="KKL68202.1"/>
    <property type="molecule type" value="Genomic_DNA"/>
</dbReference>
<sequence length="94" mass="10739">MIVQLSLSFFGRGAVMARSRDEVKALLKAGYSVTVITDLKHLTYLNTFNGFKHKLSIIPIKLLYIHYPFRKISSEMIFAIQSYRALKALSKNTN</sequence>
<reference evidence="1" key="1">
    <citation type="journal article" date="2015" name="Nature">
        <title>Complex archaea that bridge the gap between prokaryotes and eukaryotes.</title>
        <authorList>
            <person name="Spang A."/>
            <person name="Saw J.H."/>
            <person name="Jorgensen S.L."/>
            <person name="Zaremba-Niedzwiedzka K."/>
            <person name="Martijn J."/>
            <person name="Lind A.E."/>
            <person name="van Eijk R."/>
            <person name="Schleper C."/>
            <person name="Guy L."/>
            <person name="Ettema T.J."/>
        </authorList>
    </citation>
    <scope>NUCLEOTIDE SEQUENCE</scope>
</reference>
<organism evidence="1">
    <name type="scientific">marine sediment metagenome</name>
    <dbReference type="NCBI Taxonomy" id="412755"/>
    <lineage>
        <taxon>unclassified sequences</taxon>
        <taxon>metagenomes</taxon>
        <taxon>ecological metagenomes</taxon>
    </lineage>
</organism>
<evidence type="ECO:0008006" key="2">
    <source>
        <dbReference type="Google" id="ProtNLM"/>
    </source>
</evidence>
<proteinExistence type="predicted"/>
<evidence type="ECO:0000313" key="1">
    <source>
        <dbReference type="EMBL" id="KKL68202.1"/>
    </source>
</evidence>
<name>A0A0F9GYL7_9ZZZZ</name>
<protein>
    <recommendedName>
        <fullName evidence="2">Glycosyltransferase subfamily 4-like N-terminal domain-containing protein</fullName>
    </recommendedName>
</protein>
<dbReference type="AlphaFoldDB" id="A0A0F9GYL7"/>
<comment type="caution">
    <text evidence="1">The sequence shown here is derived from an EMBL/GenBank/DDBJ whole genome shotgun (WGS) entry which is preliminary data.</text>
</comment>
<accession>A0A0F9GYL7</accession>